<evidence type="ECO:0000256" key="7">
    <source>
        <dbReference type="RuleBase" id="RU004453"/>
    </source>
</evidence>
<keyword evidence="4" id="KW-0119">Carbohydrate metabolism</keyword>
<evidence type="ECO:0000256" key="6">
    <source>
        <dbReference type="RuleBase" id="RU000489"/>
    </source>
</evidence>
<comment type="catalytic activity">
    <reaction evidence="1">
        <text>Random endo-hydrolysis of N-acetyl-beta-D-glucosaminide (1-&gt;4)-beta-linkages in chitin and chitodextrins.</text>
        <dbReference type="EC" id="3.2.1.14"/>
    </reaction>
</comment>
<dbReference type="GO" id="GO:0008843">
    <property type="term" value="F:endochitinase activity"/>
    <property type="evidence" value="ECO:0007669"/>
    <property type="project" value="UniProtKB-EC"/>
</dbReference>
<dbReference type="InterPro" id="IPR001223">
    <property type="entry name" value="Glyco_hydro18_cat"/>
</dbReference>
<sequence>MKIAIYLFLSLIYFFGNLLFAQQNASEEHKIVGYVFGDLMEKAENPVQAEKLTHLNYAFAKIENGKISITNEDDPKHFKTLNKLKSINPSLKLLISVGGWSNTASFPSIASSDSTRTRFANSTLQFLKKYKLDGIDLDWEAHKNNGSTPFFPEYKENFTLLLAKIRQKLDSFSAKTNNHYLLTVATPPNPTYLKNVEIDQIAKIADFVNIMCYDFHDDWNTSTCHHTNLLISLAEPKNQKQSTALVVKNYIESGADPKKLVIGAAFYGRGWKKVTPVNNGLYQPAKGQSFALNYIAIKDSLRSGKYHRYWDEEAKAPYLWNAKDKIFISYDDPVSLEKKAEFIKKENLGGAMFWQYHADDGELLESLYRNLKNGN</sequence>
<protein>
    <recommendedName>
        <fullName evidence="2">chitinase</fullName>
        <ecNumber evidence="2">3.2.1.14</ecNumber>
    </recommendedName>
</protein>
<dbReference type="AlphaFoldDB" id="A0A3D5IYK7"/>
<keyword evidence="4" id="KW-0146">Chitin degradation</keyword>
<evidence type="ECO:0000259" key="8">
    <source>
        <dbReference type="PROSITE" id="PS51910"/>
    </source>
</evidence>
<dbReference type="GO" id="GO:0006032">
    <property type="term" value="P:chitin catabolic process"/>
    <property type="evidence" value="ECO:0007669"/>
    <property type="project" value="UniProtKB-KW"/>
</dbReference>
<dbReference type="PROSITE" id="PS51910">
    <property type="entry name" value="GH18_2"/>
    <property type="match status" value="1"/>
</dbReference>
<gene>
    <name evidence="9" type="ORF">DGQ38_03640</name>
</gene>
<dbReference type="SMART" id="SM00636">
    <property type="entry name" value="Glyco_18"/>
    <property type="match status" value="1"/>
</dbReference>
<dbReference type="PANTHER" id="PTHR11177:SF317">
    <property type="entry name" value="CHITINASE 12-RELATED"/>
    <property type="match status" value="1"/>
</dbReference>
<dbReference type="GO" id="GO:0005975">
    <property type="term" value="P:carbohydrate metabolic process"/>
    <property type="evidence" value="ECO:0007669"/>
    <property type="project" value="InterPro"/>
</dbReference>
<dbReference type="PANTHER" id="PTHR11177">
    <property type="entry name" value="CHITINASE"/>
    <property type="match status" value="1"/>
</dbReference>
<proteinExistence type="inferred from homology"/>
<dbReference type="CDD" id="cd06548">
    <property type="entry name" value="GH18_chitinase"/>
    <property type="match status" value="1"/>
</dbReference>
<dbReference type="InterPro" id="IPR011583">
    <property type="entry name" value="Chitinase_II/V-like_cat"/>
</dbReference>
<comment type="caution">
    <text evidence="9">The sequence shown here is derived from an EMBL/GenBank/DDBJ whole genome shotgun (WGS) entry which is preliminary data.</text>
</comment>
<evidence type="ECO:0000256" key="2">
    <source>
        <dbReference type="ARBA" id="ARBA00012729"/>
    </source>
</evidence>
<evidence type="ECO:0000256" key="1">
    <source>
        <dbReference type="ARBA" id="ARBA00000822"/>
    </source>
</evidence>
<keyword evidence="4" id="KW-0624">Polysaccharide degradation</keyword>
<dbReference type="SUPFAM" id="SSF51445">
    <property type="entry name" value="(Trans)glycosidases"/>
    <property type="match status" value="1"/>
</dbReference>
<keyword evidence="5 6" id="KW-0326">Glycosidase</keyword>
<evidence type="ECO:0000313" key="9">
    <source>
        <dbReference type="EMBL" id="HCV80120.1"/>
    </source>
</evidence>
<dbReference type="GO" id="GO:0008061">
    <property type="term" value="F:chitin binding"/>
    <property type="evidence" value="ECO:0007669"/>
    <property type="project" value="InterPro"/>
</dbReference>
<dbReference type="InterPro" id="IPR001579">
    <property type="entry name" value="Glyco_hydro_18_chit_AS"/>
</dbReference>
<dbReference type="PROSITE" id="PS01095">
    <property type="entry name" value="GH18_1"/>
    <property type="match status" value="1"/>
</dbReference>
<dbReference type="Gene3D" id="3.20.20.80">
    <property type="entry name" value="Glycosidases"/>
    <property type="match status" value="1"/>
</dbReference>
<dbReference type="InterPro" id="IPR050314">
    <property type="entry name" value="Glycosyl_Hydrlase_18"/>
</dbReference>
<evidence type="ECO:0000256" key="4">
    <source>
        <dbReference type="ARBA" id="ARBA00023024"/>
    </source>
</evidence>
<dbReference type="EMBL" id="DPMF01000079">
    <property type="protein sequence ID" value="HCV80120.1"/>
    <property type="molecule type" value="Genomic_DNA"/>
</dbReference>
<name>A0A3D5IYK7_9FLAO</name>
<evidence type="ECO:0000313" key="10">
    <source>
        <dbReference type="Proteomes" id="UP000264330"/>
    </source>
</evidence>
<dbReference type="InterPro" id="IPR029070">
    <property type="entry name" value="Chitinase_insertion_sf"/>
</dbReference>
<keyword evidence="3 6" id="KW-0378">Hydrolase</keyword>
<evidence type="ECO:0000256" key="5">
    <source>
        <dbReference type="ARBA" id="ARBA00023295"/>
    </source>
</evidence>
<dbReference type="Proteomes" id="UP000264330">
    <property type="component" value="Unassembled WGS sequence"/>
</dbReference>
<evidence type="ECO:0000256" key="3">
    <source>
        <dbReference type="ARBA" id="ARBA00022801"/>
    </source>
</evidence>
<feature type="domain" description="GH18" evidence="8">
    <location>
        <begin position="29"/>
        <end position="374"/>
    </location>
</feature>
<dbReference type="InterPro" id="IPR017853">
    <property type="entry name" value="GH"/>
</dbReference>
<comment type="similarity">
    <text evidence="7">Belongs to the glycosyl hydrolase 18 family.</text>
</comment>
<reference evidence="9 10" key="1">
    <citation type="journal article" date="2018" name="Nat. Biotechnol.">
        <title>A standardized bacterial taxonomy based on genome phylogeny substantially revises the tree of life.</title>
        <authorList>
            <person name="Parks D.H."/>
            <person name="Chuvochina M."/>
            <person name="Waite D.W."/>
            <person name="Rinke C."/>
            <person name="Skarshewski A."/>
            <person name="Chaumeil P.A."/>
            <person name="Hugenholtz P."/>
        </authorList>
    </citation>
    <scope>NUCLEOTIDE SEQUENCE [LARGE SCALE GENOMIC DNA]</scope>
    <source>
        <strain evidence="9">UBA9359</strain>
    </source>
</reference>
<organism evidence="9 10">
    <name type="scientific">Zunongwangia profunda</name>
    <dbReference type="NCBI Taxonomy" id="398743"/>
    <lineage>
        <taxon>Bacteria</taxon>
        <taxon>Pseudomonadati</taxon>
        <taxon>Bacteroidota</taxon>
        <taxon>Flavobacteriia</taxon>
        <taxon>Flavobacteriales</taxon>
        <taxon>Flavobacteriaceae</taxon>
        <taxon>Zunongwangia</taxon>
    </lineage>
</organism>
<dbReference type="Pfam" id="PF00704">
    <property type="entry name" value="Glyco_hydro_18"/>
    <property type="match status" value="1"/>
</dbReference>
<dbReference type="EC" id="3.2.1.14" evidence="2"/>
<dbReference type="Gene3D" id="3.10.50.10">
    <property type="match status" value="1"/>
</dbReference>
<accession>A0A3D5IYK7</accession>
<dbReference type="RefSeq" id="WP_272957060.1">
    <property type="nucleotide sequence ID" value="NZ_CAJXAW010000034.1"/>
</dbReference>
<dbReference type="SUPFAM" id="SSF54556">
    <property type="entry name" value="Chitinase insertion domain"/>
    <property type="match status" value="1"/>
</dbReference>